<accession>A1RCS5</accession>
<dbReference type="EMBL" id="CP000475">
    <property type="protein sequence ID" value="ABM10563.1"/>
    <property type="molecule type" value="Genomic_DNA"/>
</dbReference>
<evidence type="ECO:0000313" key="2">
    <source>
        <dbReference type="EMBL" id="ABM10563.1"/>
    </source>
</evidence>
<sequence length="70" mass="7519">MKKTTAANHLPNAASVQRNVAEERELPSEQITAAAGGRDRPDSPRPPASVTLLPIPAQPEQPPHGRELLH</sequence>
<gene>
    <name evidence="2" type="ordered locus">AAur_pTC10165</name>
</gene>
<dbReference type="KEGG" id="aau:AAur_pTC10165"/>
<dbReference type="AlphaFoldDB" id="A1RCS5"/>
<organism evidence="2 3">
    <name type="scientific">Paenarthrobacter aurescens (strain TC1)</name>
    <dbReference type="NCBI Taxonomy" id="290340"/>
    <lineage>
        <taxon>Bacteria</taxon>
        <taxon>Bacillati</taxon>
        <taxon>Actinomycetota</taxon>
        <taxon>Actinomycetes</taxon>
        <taxon>Micrococcales</taxon>
        <taxon>Micrococcaceae</taxon>
        <taxon>Paenarthrobacter</taxon>
    </lineage>
</organism>
<dbReference type="HOGENOM" id="CLU_2748987_0_0_11"/>
<keyword evidence="2" id="KW-0614">Plasmid</keyword>
<protein>
    <submittedName>
        <fullName evidence="2">Uncharacterized protein</fullName>
    </submittedName>
</protein>
<dbReference type="Proteomes" id="UP000000637">
    <property type="component" value="Plasmid pTC1"/>
</dbReference>
<name>A1RCS5_PAEAT</name>
<evidence type="ECO:0000256" key="1">
    <source>
        <dbReference type="SAM" id="MobiDB-lite"/>
    </source>
</evidence>
<reference evidence="2 3" key="1">
    <citation type="journal article" date="2006" name="PLoS Genet.">
        <title>Secrets of soil survival revealed by the genome sequence of Arthrobacter aurescens TC1.</title>
        <authorList>
            <person name="Mongodin E.F."/>
            <person name="Shapir N."/>
            <person name="Daugherty S.C."/>
            <person name="DeBoy R.T."/>
            <person name="Emerson J.B."/>
            <person name="Shvartzbeyn A."/>
            <person name="Radune D."/>
            <person name="Vamathevan J."/>
            <person name="Riggs F."/>
            <person name="Grinberg V."/>
            <person name="Khouri H."/>
            <person name="Wackett L.P."/>
            <person name="Nelson K.E."/>
            <person name="Sadowsky M.J."/>
        </authorList>
    </citation>
    <scope>NUCLEOTIDE SEQUENCE [LARGE SCALE GENOMIC DNA]</scope>
    <source>
        <strain evidence="2 3">TC1</strain>
    </source>
</reference>
<feature type="region of interest" description="Disordered" evidence="1">
    <location>
        <begin position="1"/>
        <end position="70"/>
    </location>
</feature>
<proteinExistence type="predicted"/>
<evidence type="ECO:0000313" key="3">
    <source>
        <dbReference type="Proteomes" id="UP000000637"/>
    </source>
</evidence>
<keyword evidence="3" id="KW-1185">Reference proteome</keyword>
<geneLocation type="plasmid" evidence="2 3">
    <name>pTC1</name>
</geneLocation>